<dbReference type="SUPFAM" id="SSF56204">
    <property type="entry name" value="Hect, E3 ligase catalytic domain"/>
    <property type="match status" value="1"/>
</dbReference>
<evidence type="ECO:0000259" key="8">
    <source>
        <dbReference type="PROSITE" id="PS50020"/>
    </source>
</evidence>
<evidence type="ECO:0000256" key="1">
    <source>
        <dbReference type="ARBA" id="ARBA00000885"/>
    </source>
</evidence>
<dbReference type="PROSITE" id="PS50237">
    <property type="entry name" value="HECT"/>
    <property type="match status" value="1"/>
</dbReference>
<dbReference type="EC" id="2.3.2.26" evidence="3"/>
<reference evidence="11" key="1">
    <citation type="submission" date="2025-08" db="UniProtKB">
        <authorList>
            <consortium name="RefSeq"/>
        </authorList>
    </citation>
    <scope>IDENTIFICATION</scope>
    <source>
        <tissue evidence="11">Muscle</tissue>
    </source>
</reference>
<feature type="domain" description="WW" evidence="8">
    <location>
        <begin position="126"/>
        <end position="159"/>
    </location>
</feature>
<evidence type="ECO:0000313" key="10">
    <source>
        <dbReference type="Proteomes" id="UP000694941"/>
    </source>
</evidence>
<dbReference type="InterPro" id="IPR035892">
    <property type="entry name" value="C2_domain_sf"/>
</dbReference>
<evidence type="ECO:0000256" key="7">
    <source>
        <dbReference type="SAM" id="MobiDB-lite"/>
    </source>
</evidence>
<sequence length="628" mass="71943">MANQPSRRNGATKIRLTILCAKNLAKKDFFSKYIGKQDSITISIWNHKKIHKKNGAGFLGCVRIMSNAIQLLKDTGYQRLDLCKSNSDDQDVVRGQIVVSLLSRDGHGTGSQNVVMDTVENLSSPEELPDGWEERRTASGRIYYVNHYTRSTQWENPTRSAHETPQSNNSNHNGSSRSRRNNVPPGLNSEGDSSSSDNAQVAMRRRSTRHRNFVSRNQLHQSTELPDGYEMRTTQQGQVYFYHVGTGVSTWHDPRVPRDLARVNVDDLGPLPIGWEMRHTGSGRAYFVDHNNRTTQFTDPRLSNRLVLQNVLNTRRSVPPAVTNGEEGSNIPAGQVASTSSNILTSTLLDAILDNGESPLPKYRRDIVHKVTALRQEIQTLQPQSGHCRMEVSREDIFEESYRLIMKMRPKDLRKRLMVKFRGEEGLDYGGIAREWLYLLSHEMLNPYYGLFQYTREDIYTLQINPDSSVNPEHLSYFHFVGRVMGLAVFHGHYIDGGFTLPFYKMLLNKPITLEDIEGVDPELHQSLMWMLQNDISAVLDITFCVEHDSFGELQVHELKPNGKKIPVTDDNKKEYVRLYVNYRFMRGIEQQFLALQKGFNELIPQHLLKSFDEKELEVRLINFITDC</sequence>
<keyword evidence="10" id="KW-1185">Reference proteome</keyword>
<feature type="compositionally biased region" description="Low complexity" evidence="7">
    <location>
        <begin position="167"/>
        <end position="176"/>
    </location>
</feature>
<dbReference type="InterPro" id="IPR001202">
    <property type="entry name" value="WW_dom"/>
</dbReference>
<feature type="domain" description="WW" evidence="8">
    <location>
        <begin position="269"/>
        <end position="302"/>
    </location>
</feature>
<evidence type="ECO:0000259" key="9">
    <source>
        <dbReference type="PROSITE" id="PS50237"/>
    </source>
</evidence>
<dbReference type="Gene3D" id="2.60.40.150">
    <property type="entry name" value="C2 domain"/>
    <property type="match status" value="1"/>
</dbReference>
<dbReference type="PANTHER" id="PTHR11254:SF395">
    <property type="entry name" value="E3 UBIQUITIN-PROTEIN LIGASE SMURF1"/>
    <property type="match status" value="1"/>
</dbReference>
<dbReference type="SMART" id="SM00119">
    <property type="entry name" value="HECTc"/>
    <property type="match status" value="1"/>
</dbReference>
<feature type="domain" description="WW" evidence="8">
    <location>
        <begin position="223"/>
        <end position="256"/>
    </location>
</feature>
<evidence type="ECO:0000256" key="4">
    <source>
        <dbReference type="ARBA" id="ARBA00022679"/>
    </source>
</evidence>
<feature type="region of interest" description="Disordered" evidence="7">
    <location>
        <begin position="154"/>
        <end position="223"/>
    </location>
</feature>
<dbReference type="PROSITE" id="PS01159">
    <property type="entry name" value="WW_DOMAIN_1"/>
    <property type="match status" value="2"/>
</dbReference>
<dbReference type="PANTHER" id="PTHR11254">
    <property type="entry name" value="HECT DOMAIN UBIQUITIN-PROTEIN LIGASE"/>
    <property type="match status" value="1"/>
</dbReference>
<name>A0ABM1TQF2_LIMPO</name>
<dbReference type="PROSITE" id="PS50020">
    <property type="entry name" value="WW_DOMAIN_2"/>
    <property type="match status" value="3"/>
</dbReference>
<dbReference type="CDD" id="cd00201">
    <property type="entry name" value="WW"/>
    <property type="match status" value="3"/>
</dbReference>
<evidence type="ECO:0000256" key="3">
    <source>
        <dbReference type="ARBA" id="ARBA00012485"/>
    </source>
</evidence>
<dbReference type="Gene3D" id="3.30.2160.10">
    <property type="entry name" value="Hect, E3 ligase catalytic domain"/>
    <property type="match status" value="1"/>
</dbReference>
<protein>
    <recommendedName>
        <fullName evidence="3">HECT-type E3 ubiquitin transferase</fullName>
        <ecNumber evidence="3">2.3.2.26</ecNumber>
    </recommendedName>
</protein>
<dbReference type="Pfam" id="PF00632">
    <property type="entry name" value="HECT"/>
    <property type="match status" value="1"/>
</dbReference>
<feature type="compositionally biased region" description="Polar residues" evidence="7">
    <location>
        <begin position="190"/>
        <end position="199"/>
    </location>
</feature>
<proteinExistence type="predicted"/>
<comment type="pathway">
    <text evidence="2">Protein modification; protein ubiquitination.</text>
</comment>
<feature type="domain" description="HECT" evidence="9">
    <location>
        <begin position="409"/>
        <end position="628"/>
    </location>
</feature>
<evidence type="ECO:0000313" key="11">
    <source>
        <dbReference type="RefSeq" id="XP_022258108.1"/>
    </source>
</evidence>
<accession>A0ABM1TQF2</accession>
<dbReference type="InterPro" id="IPR036020">
    <property type="entry name" value="WW_dom_sf"/>
</dbReference>
<dbReference type="Gene3D" id="3.90.1750.10">
    <property type="entry name" value="Hect, E3 ligase catalytic domains"/>
    <property type="match status" value="1"/>
</dbReference>
<feature type="compositionally biased region" description="Basic residues" evidence="7">
    <location>
        <begin position="203"/>
        <end position="213"/>
    </location>
</feature>
<evidence type="ECO:0000256" key="6">
    <source>
        <dbReference type="PROSITE-ProRule" id="PRU00104"/>
    </source>
</evidence>
<dbReference type="InterPro" id="IPR035983">
    <property type="entry name" value="Hect_E3_ubiquitin_ligase"/>
</dbReference>
<evidence type="ECO:0000256" key="5">
    <source>
        <dbReference type="ARBA" id="ARBA00022786"/>
    </source>
</evidence>
<comment type="catalytic activity">
    <reaction evidence="1">
        <text>S-ubiquitinyl-[E2 ubiquitin-conjugating enzyme]-L-cysteine + [acceptor protein]-L-lysine = [E2 ubiquitin-conjugating enzyme]-L-cysteine + N(6)-ubiquitinyl-[acceptor protein]-L-lysine.</text>
        <dbReference type="EC" id="2.3.2.26"/>
    </reaction>
</comment>
<dbReference type="GeneID" id="106474018"/>
<feature type="compositionally biased region" description="Polar residues" evidence="7">
    <location>
        <begin position="154"/>
        <end position="166"/>
    </location>
</feature>
<dbReference type="SMART" id="SM00456">
    <property type="entry name" value="WW"/>
    <property type="match status" value="3"/>
</dbReference>
<dbReference type="InterPro" id="IPR000569">
    <property type="entry name" value="HECT_dom"/>
</dbReference>
<dbReference type="RefSeq" id="XP_022258108.1">
    <property type="nucleotide sequence ID" value="XM_022402400.1"/>
</dbReference>
<dbReference type="Pfam" id="PF00397">
    <property type="entry name" value="WW"/>
    <property type="match status" value="3"/>
</dbReference>
<organism evidence="10 11">
    <name type="scientific">Limulus polyphemus</name>
    <name type="common">Atlantic horseshoe crab</name>
    <dbReference type="NCBI Taxonomy" id="6850"/>
    <lineage>
        <taxon>Eukaryota</taxon>
        <taxon>Metazoa</taxon>
        <taxon>Ecdysozoa</taxon>
        <taxon>Arthropoda</taxon>
        <taxon>Chelicerata</taxon>
        <taxon>Merostomata</taxon>
        <taxon>Xiphosura</taxon>
        <taxon>Limulidae</taxon>
        <taxon>Limulus</taxon>
    </lineage>
</organism>
<keyword evidence="4" id="KW-0808">Transferase</keyword>
<gene>
    <name evidence="11" type="primary">LOC106474018</name>
</gene>
<dbReference type="InterPro" id="IPR050409">
    <property type="entry name" value="E3_ubiq-protein_ligase"/>
</dbReference>
<evidence type="ECO:0000256" key="2">
    <source>
        <dbReference type="ARBA" id="ARBA00004906"/>
    </source>
</evidence>
<dbReference type="CDD" id="cd00078">
    <property type="entry name" value="HECTc"/>
    <property type="match status" value="1"/>
</dbReference>
<comment type="caution">
    <text evidence="6">Lacks conserved residue(s) required for the propagation of feature annotation.</text>
</comment>
<keyword evidence="5 6" id="KW-0833">Ubl conjugation pathway</keyword>
<feature type="compositionally biased region" description="Polar residues" evidence="7">
    <location>
        <begin position="214"/>
        <end position="223"/>
    </location>
</feature>
<dbReference type="Proteomes" id="UP000694941">
    <property type="component" value="Unplaced"/>
</dbReference>
<dbReference type="Gene3D" id="2.20.70.10">
    <property type="match status" value="3"/>
</dbReference>
<dbReference type="SUPFAM" id="SSF51045">
    <property type="entry name" value="WW domain"/>
    <property type="match status" value="3"/>
</dbReference>